<dbReference type="GO" id="GO:0005637">
    <property type="term" value="C:nuclear inner membrane"/>
    <property type="evidence" value="ECO:0007669"/>
    <property type="project" value="TreeGrafter"/>
</dbReference>
<keyword evidence="8" id="KW-0472">Membrane</keyword>
<dbReference type="InterPro" id="IPR012430">
    <property type="entry name" value="TMEM43_fam"/>
</dbReference>
<keyword evidence="5 10" id="KW-0812">Transmembrane</keyword>
<dbReference type="Pfam" id="PF07787">
    <property type="entry name" value="TMEM43"/>
    <property type="match status" value="1"/>
</dbReference>
<proteinExistence type="inferred from homology"/>
<keyword evidence="9" id="KW-0539">Nucleus</keyword>
<evidence type="ECO:0000256" key="1">
    <source>
        <dbReference type="ARBA" id="ARBA00004127"/>
    </source>
</evidence>
<dbReference type="GO" id="GO:0005789">
    <property type="term" value="C:endoplasmic reticulum membrane"/>
    <property type="evidence" value="ECO:0007669"/>
    <property type="project" value="UniProtKB-SubCell"/>
</dbReference>
<comment type="similarity">
    <text evidence="4">Belongs to the TMEM43 family.</text>
</comment>
<evidence type="ECO:0000256" key="3">
    <source>
        <dbReference type="ARBA" id="ARBA00004586"/>
    </source>
</evidence>
<keyword evidence="11" id="KW-1185">Reference proteome</keyword>
<evidence type="ECO:0000256" key="2">
    <source>
        <dbReference type="ARBA" id="ARBA00004259"/>
    </source>
</evidence>
<dbReference type="PANTHER" id="PTHR13416:SF2">
    <property type="entry name" value="TRANSMEMBRANE PROTEIN 43"/>
    <property type="match status" value="1"/>
</dbReference>
<gene>
    <name evidence="10" type="ORF">PACLA_8A019970</name>
</gene>
<keyword evidence="7" id="KW-1133">Transmembrane helix</keyword>
<evidence type="ECO:0000256" key="6">
    <source>
        <dbReference type="ARBA" id="ARBA00022824"/>
    </source>
</evidence>
<dbReference type="EMBL" id="CACRXK020005734">
    <property type="protein sequence ID" value="CAB4007230.1"/>
    <property type="molecule type" value="Genomic_DNA"/>
</dbReference>
<dbReference type="GO" id="GO:0071763">
    <property type="term" value="P:nuclear membrane organization"/>
    <property type="evidence" value="ECO:0007669"/>
    <property type="project" value="TreeGrafter"/>
</dbReference>
<protein>
    <submittedName>
        <fullName evidence="10">Transmembrane 43-like</fullName>
    </submittedName>
</protein>
<evidence type="ECO:0000313" key="11">
    <source>
        <dbReference type="Proteomes" id="UP001152795"/>
    </source>
</evidence>
<sequence>MYRGSSGQSGRPSDIGYGYSPDQHTKVHYTRNPSFLDRVGSSLCAAVFGFFIVVGAFPLLYWNEGRAVKTAAALDEGLKYVIHINNPRQISRSEDGKLIHVTGVLQTDQVVSDPEYMVAIKAVKLKRQVEMFQWVEHKSERKFQEGGETRVETTYSYRKEWRSGLVNSAQFDKSQHHQNPSSMVITSKHYEVDHVYVGAYELSEGLVNRVNNFKPLRLTEIPATHDKQLRLPQLRDGILYHSRDPMRPEVGDIRVTFSYAGFCGKPGSPHGDPMTVSIVAKQTGHMLGAYETDSGYSLELLYPGKMSAKEIFEAEHASNVAVTWALRGVGWLMFFLGFIMMTSILTTLVSWIPIVRDIIGLGVTLACVAMATSFSLVVIAIGWIRFRPLLGCALLAAAAVPFILSKFKAKSEKKSEKF</sequence>
<evidence type="ECO:0000256" key="4">
    <source>
        <dbReference type="ARBA" id="ARBA00006627"/>
    </source>
</evidence>
<evidence type="ECO:0000256" key="9">
    <source>
        <dbReference type="ARBA" id="ARBA00023242"/>
    </source>
</evidence>
<dbReference type="OrthoDB" id="410725at2759"/>
<dbReference type="PANTHER" id="PTHR13416">
    <property type="match status" value="1"/>
</dbReference>
<reference evidence="10" key="1">
    <citation type="submission" date="2020-04" db="EMBL/GenBank/DDBJ databases">
        <authorList>
            <person name="Alioto T."/>
            <person name="Alioto T."/>
            <person name="Gomez Garrido J."/>
        </authorList>
    </citation>
    <scope>NUCLEOTIDE SEQUENCE</scope>
    <source>
        <strain evidence="10">A484AB</strain>
    </source>
</reference>
<organism evidence="10 11">
    <name type="scientific">Paramuricea clavata</name>
    <name type="common">Red gorgonian</name>
    <name type="synonym">Violescent sea-whip</name>
    <dbReference type="NCBI Taxonomy" id="317549"/>
    <lineage>
        <taxon>Eukaryota</taxon>
        <taxon>Metazoa</taxon>
        <taxon>Cnidaria</taxon>
        <taxon>Anthozoa</taxon>
        <taxon>Octocorallia</taxon>
        <taxon>Malacalcyonacea</taxon>
        <taxon>Plexauridae</taxon>
        <taxon>Paramuricea</taxon>
    </lineage>
</organism>
<dbReference type="GO" id="GO:0006629">
    <property type="term" value="P:lipid metabolic process"/>
    <property type="evidence" value="ECO:0007669"/>
    <property type="project" value="TreeGrafter"/>
</dbReference>
<comment type="caution">
    <text evidence="10">The sequence shown here is derived from an EMBL/GenBank/DDBJ whole genome shotgun (WGS) entry which is preliminary data.</text>
</comment>
<comment type="subcellular location">
    <subcellularLocation>
        <location evidence="1">Endomembrane system</location>
        <topology evidence="1">Multi-pass membrane protein</topology>
    </subcellularLocation>
    <subcellularLocation>
        <location evidence="3">Endoplasmic reticulum membrane</location>
    </subcellularLocation>
    <subcellularLocation>
        <location evidence="2">Nucleus envelope</location>
    </subcellularLocation>
</comment>
<dbReference type="AlphaFoldDB" id="A0A6S7HV17"/>
<evidence type="ECO:0000256" key="7">
    <source>
        <dbReference type="ARBA" id="ARBA00022989"/>
    </source>
</evidence>
<dbReference type="Proteomes" id="UP001152795">
    <property type="component" value="Unassembled WGS sequence"/>
</dbReference>
<evidence type="ECO:0000313" key="10">
    <source>
        <dbReference type="EMBL" id="CAB4007230.1"/>
    </source>
</evidence>
<keyword evidence="6" id="KW-0256">Endoplasmic reticulum</keyword>
<evidence type="ECO:0000256" key="5">
    <source>
        <dbReference type="ARBA" id="ARBA00022692"/>
    </source>
</evidence>
<evidence type="ECO:0000256" key="8">
    <source>
        <dbReference type="ARBA" id="ARBA00023136"/>
    </source>
</evidence>
<name>A0A6S7HV17_PARCT</name>
<accession>A0A6S7HV17</accession>